<evidence type="ECO:0000313" key="5">
    <source>
        <dbReference type="EMBL" id="OOQ56707.1"/>
    </source>
</evidence>
<dbReference type="RefSeq" id="WP_078351119.1">
    <property type="nucleotide sequence ID" value="NZ_MBTF01000038.1"/>
</dbReference>
<proteinExistence type="inferred from homology"/>
<dbReference type="GO" id="GO:0016757">
    <property type="term" value="F:glycosyltransferase activity"/>
    <property type="evidence" value="ECO:0007669"/>
    <property type="project" value="UniProtKB-KW"/>
</dbReference>
<name>A0A1S9P795_9SPHI</name>
<dbReference type="Pfam" id="PF00535">
    <property type="entry name" value="Glycos_transf_2"/>
    <property type="match status" value="1"/>
</dbReference>
<evidence type="ECO:0000256" key="3">
    <source>
        <dbReference type="ARBA" id="ARBA00022679"/>
    </source>
</evidence>
<accession>A0A1S9P795</accession>
<evidence type="ECO:0000256" key="1">
    <source>
        <dbReference type="ARBA" id="ARBA00006739"/>
    </source>
</evidence>
<feature type="domain" description="Glycosyltransferase 2-like" evidence="4">
    <location>
        <begin position="11"/>
        <end position="183"/>
    </location>
</feature>
<evidence type="ECO:0000259" key="4">
    <source>
        <dbReference type="Pfam" id="PF00535"/>
    </source>
</evidence>
<dbReference type="CDD" id="cd04186">
    <property type="entry name" value="GT_2_like_c"/>
    <property type="match status" value="1"/>
</dbReference>
<keyword evidence="6" id="KW-1185">Reference proteome</keyword>
<dbReference type="InterPro" id="IPR001173">
    <property type="entry name" value="Glyco_trans_2-like"/>
</dbReference>
<comment type="similarity">
    <text evidence="1">Belongs to the glycosyltransferase 2 family.</text>
</comment>
<evidence type="ECO:0000256" key="2">
    <source>
        <dbReference type="ARBA" id="ARBA00022676"/>
    </source>
</evidence>
<comment type="caution">
    <text evidence="5">The sequence shown here is derived from an EMBL/GenBank/DDBJ whole genome shotgun (WGS) entry which is preliminary data.</text>
</comment>
<reference evidence="5 6" key="1">
    <citation type="submission" date="2016-07" db="EMBL/GenBank/DDBJ databases">
        <title>Genomic analysis of zinc-resistant bacterium Mucilaginibacter pedocola TBZ30.</title>
        <authorList>
            <person name="Huang J."/>
            <person name="Tang J."/>
        </authorList>
    </citation>
    <scope>NUCLEOTIDE SEQUENCE [LARGE SCALE GENOMIC DNA]</scope>
    <source>
        <strain evidence="5 6">TBZ30</strain>
    </source>
</reference>
<sequence length="298" mass="33321">MKNTDQYPLVSIITVNYNTAAVTAELLKSLGHITYPNVEVIVVDNASTEDASYLADDFPHIKLIKNTVNEGFAGGNNRGIEAAGGEILFLLNNDTEVIPGFIEPVADLFSFHHKIGIVSPKIRYFHSPNIIQYAGGEAINSFTARGKFIGSGEEDRGQHDTPQQTHLAHGAAMAIHRRVIDEVGLLPEMFFLYYEELDYTEHVQRAGFTVWYEPRSLVLHKESMSVGKLSNLKIYYQNRNRLLFIRRNVFGFKGFISKVFFLTISVPAGLIRQLLLGNRKAAAGICSGVAWNLKYKLN</sequence>
<dbReference type="Proteomes" id="UP000189739">
    <property type="component" value="Unassembled WGS sequence"/>
</dbReference>
<dbReference type="Gene3D" id="3.90.550.10">
    <property type="entry name" value="Spore Coat Polysaccharide Biosynthesis Protein SpsA, Chain A"/>
    <property type="match status" value="1"/>
</dbReference>
<dbReference type="SUPFAM" id="SSF53448">
    <property type="entry name" value="Nucleotide-diphospho-sugar transferases"/>
    <property type="match status" value="1"/>
</dbReference>
<dbReference type="PANTHER" id="PTHR43179:SF12">
    <property type="entry name" value="GALACTOFURANOSYLTRANSFERASE GLFT2"/>
    <property type="match status" value="1"/>
</dbReference>
<dbReference type="InterPro" id="IPR029044">
    <property type="entry name" value="Nucleotide-diphossugar_trans"/>
</dbReference>
<dbReference type="EMBL" id="MBTF01000038">
    <property type="protein sequence ID" value="OOQ56707.1"/>
    <property type="molecule type" value="Genomic_DNA"/>
</dbReference>
<keyword evidence="2" id="KW-0328">Glycosyltransferase</keyword>
<protein>
    <recommendedName>
        <fullName evidence="4">Glycosyltransferase 2-like domain-containing protein</fullName>
    </recommendedName>
</protein>
<dbReference type="AlphaFoldDB" id="A0A1S9P795"/>
<dbReference type="STRING" id="1792845.BC343_17065"/>
<evidence type="ECO:0000313" key="6">
    <source>
        <dbReference type="Proteomes" id="UP000189739"/>
    </source>
</evidence>
<dbReference type="PANTHER" id="PTHR43179">
    <property type="entry name" value="RHAMNOSYLTRANSFERASE WBBL"/>
    <property type="match status" value="1"/>
</dbReference>
<organism evidence="5 6">
    <name type="scientific">Mucilaginibacter pedocola</name>
    <dbReference type="NCBI Taxonomy" id="1792845"/>
    <lineage>
        <taxon>Bacteria</taxon>
        <taxon>Pseudomonadati</taxon>
        <taxon>Bacteroidota</taxon>
        <taxon>Sphingobacteriia</taxon>
        <taxon>Sphingobacteriales</taxon>
        <taxon>Sphingobacteriaceae</taxon>
        <taxon>Mucilaginibacter</taxon>
    </lineage>
</organism>
<gene>
    <name evidence="5" type="ORF">BC343_17065</name>
</gene>
<keyword evidence="3" id="KW-0808">Transferase</keyword>
<dbReference type="OrthoDB" id="9807209at2"/>